<name>A0AAW0PCV2_9GOBI</name>
<sequence length="210" mass="23464">MYPFPPLPSPPPPLDQSRASCGSCMVPMMSTPLGNRSPEEQREKLLEMVLVIGETSLDYECNIESPRESKPGPFVKIFHWKTFYWAFLRSKARIGEPTAPKLEVKVHNKGNALKVNWFKQDDGGSPIKHYLVRYKAKHTSDWKPEIRLPHGSEYVVLSGLDWNTEYEVHVVAENQQGKSQPGVLSFRTASEPTTVPEDNSGLGTGAIVGS</sequence>
<dbReference type="SUPFAM" id="SSF49265">
    <property type="entry name" value="Fibronectin type III"/>
    <property type="match status" value="1"/>
</dbReference>
<dbReference type="EMBL" id="JBBPFD010000005">
    <property type="protein sequence ID" value="KAK7925098.1"/>
    <property type="molecule type" value="Genomic_DNA"/>
</dbReference>
<evidence type="ECO:0000256" key="1">
    <source>
        <dbReference type="SAM" id="MobiDB-lite"/>
    </source>
</evidence>
<evidence type="ECO:0000259" key="2">
    <source>
        <dbReference type="PROSITE" id="PS50853"/>
    </source>
</evidence>
<reference evidence="4" key="1">
    <citation type="submission" date="2024-04" db="EMBL/GenBank/DDBJ databases">
        <title>Salinicola lusitanus LLJ914,a marine bacterium isolated from the Okinawa Trough.</title>
        <authorList>
            <person name="Li J."/>
        </authorList>
    </citation>
    <scope>NUCLEOTIDE SEQUENCE [LARGE SCALE GENOMIC DNA]</scope>
</reference>
<dbReference type="Pfam" id="PF00041">
    <property type="entry name" value="fn3"/>
    <property type="match status" value="1"/>
</dbReference>
<proteinExistence type="predicted"/>
<gene>
    <name evidence="3" type="ORF">WMY93_007408</name>
</gene>
<dbReference type="InterPro" id="IPR036116">
    <property type="entry name" value="FN3_sf"/>
</dbReference>
<dbReference type="AlphaFoldDB" id="A0AAW0PCV2"/>
<protein>
    <recommendedName>
        <fullName evidence="2">Fibronectin type-III domain-containing protein</fullName>
    </recommendedName>
</protein>
<dbReference type="PROSITE" id="PS50853">
    <property type="entry name" value="FN3"/>
    <property type="match status" value="1"/>
</dbReference>
<accession>A0AAW0PCV2</accession>
<organism evidence="3 4">
    <name type="scientific">Mugilogobius chulae</name>
    <name type="common">yellowstripe goby</name>
    <dbReference type="NCBI Taxonomy" id="88201"/>
    <lineage>
        <taxon>Eukaryota</taxon>
        <taxon>Metazoa</taxon>
        <taxon>Chordata</taxon>
        <taxon>Craniata</taxon>
        <taxon>Vertebrata</taxon>
        <taxon>Euteleostomi</taxon>
        <taxon>Actinopterygii</taxon>
        <taxon>Neopterygii</taxon>
        <taxon>Teleostei</taxon>
        <taxon>Neoteleostei</taxon>
        <taxon>Acanthomorphata</taxon>
        <taxon>Gobiaria</taxon>
        <taxon>Gobiiformes</taxon>
        <taxon>Gobioidei</taxon>
        <taxon>Gobiidae</taxon>
        <taxon>Gobionellinae</taxon>
        <taxon>Mugilogobius</taxon>
    </lineage>
</organism>
<evidence type="ECO:0000313" key="3">
    <source>
        <dbReference type="EMBL" id="KAK7925098.1"/>
    </source>
</evidence>
<dbReference type="Gene3D" id="2.60.40.10">
    <property type="entry name" value="Immunoglobulins"/>
    <property type="match status" value="1"/>
</dbReference>
<dbReference type="SMART" id="SM00060">
    <property type="entry name" value="FN3"/>
    <property type="match status" value="1"/>
</dbReference>
<dbReference type="CDD" id="cd00063">
    <property type="entry name" value="FN3"/>
    <property type="match status" value="1"/>
</dbReference>
<dbReference type="Proteomes" id="UP001460270">
    <property type="component" value="Unassembled WGS sequence"/>
</dbReference>
<feature type="compositionally biased region" description="Pro residues" evidence="1">
    <location>
        <begin position="1"/>
        <end position="14"/>
    </location>
</feature>
<feature type="region of interest" description="Disordered" evidence="1">
    <location>
        <begin position="190"/>
        <end position="210"/>
    </location>
</feature>
<dbReference type="InterPro" id="IPR013783">
    <property type="entry name" value="Ig-like_fold"/>
</dbReference>
<dbReference type="InterPro" id="IPR003961">
    <property type="entry name" value="FN3_dom"/>
</dbReference>
<feature type="region of interest" description="Disordered" evidence="1">
    <location>
        <begin position="1"/>
        <end position="21"/>
    </location>
</feature>
<keyword evidence="4" id="KW-1185">Reference proteome</keyword>
<feature type="domain" description="Fibronectin type-III" evidence="2">
    <location>
        <begin position="96"/>
        <end position="192"/>
    </location>
</feature>
<dbReference type="FunFam" id="2.60.40.10:FF:001932">
    <property type="entry name" value="Neural cell adhesion molecule 1a"/>
    <property type="match status" value="1"/>
</dbReference>
<evidence type="ECO:0000313" key="4">
    <source>
        <dbReference type="Proteomes" id="UP001460270"/>
    </source>
</evidence>
<comment type="caution">
    <text evidence="3">The sequence shown here is derived from an EMBL/GenBank/DDBJ whole genome shotgun (WGS) entry which is preliminary data.</text>
</comment>